<evidence type="ECO:0000313" key="1">
    <source>
        <dbReference type="EMBL" id="CAK0829256.1"/>
    </source>
</evidence>
<dbReference type="Proteomes" id="UP001189429">
    <property type="component" value="Unassembled WGS sequence"/>
</dbReference>
<dbReference type="EMBL" id="CAUYUJ010010391">
    <property type="protein sequence ID" value="CAK0829256.1"/>
    <property type="molecule type" value="Genomic_DNA"/>
</dbReference>
<evidence type="ECO:0008006" key="3">
    <source>
        <dbReference type="Google" id="ProtNLM"/>
    </source>
</evidence>
<proteinExistence type="predicted"/>
<protein>
    <recommendedName>
        <fullName evidence="3">V-type proton ATPase subunit a</fullName>
    </recommendedName>
</protein>
<accession>A0ABN9SD46</accession>
<sequence>MTLTLSVRTEAMTARAADIVRAEQAEMRGELDGALMRAEAQQDSMRSEYAARPSNAEQHFFATARQRTSDVVETEAEKLIAAGCCVHDELADRTANGLSVANLAHLGQLWETRGQAESSIRAAR</sequence>
<organism evidence="1 2">
    <name type="scientific">Prorocentrum cordatum</name>
    <dbReference type="NCBI Taxonomy" id="2364126"/>
    <lineage>
        <taxon>Eukaryota</taxon>
        <taxon>Sar</taxon>
        <taxon>Alveolata</taxon>
        <taxon>Dinophyceae</taxon>
        <taxon>Prorocentrales</taxon>
        <taxon>Prorocentraceae</taxon>
        <taxon>Prorocentrum</taxon>
    </lineage>
</organism>
<reference evidence="1" key="1">
    <citation type="submission" date="2023-10" db="EMBL/GenBank/DDBJ databases">
        <authorList>
            <person name="Chen Y."/>
            <person name="Shah S."/>
            <person name="Dougan E. K."/>
            <person name="Thang M."/>
            <person name="Chan C."/>
        </authorList>
    </citation>
    <scope>NUCLEOTIDE SEQUENCE [LARGE SCALE GENOMIC DNA]</scope>
</reference>
<gene>
    <name evidence="1" type="ORF">PCOR1329_LOCUS28261</name>
</gene>
<evidence type="ECO:0000313" key="2">
    <source>
        <dbReference type="Proteomes" id="UP001189429"/>
    </source>
</evidence>
<comment type="caution">
    <text evidence="1">The sequence shown here is derived from an EMBL/GenBank/DDBJ whole genome shotgun (WGS) entry which is preliminary data.</text>
</comment>
<keyword evidence="2" id="KW-1185">Reference proteome</keyword>
<name>A0ABN9SD46_9DINO</name>